<feature type="transmembrane region" description="Helical" evidence="8">
    <location>
        <begin position="375"/>
        <end position="394"/>
    </location>
</feature>
<dbReference type="NCBIfam" id="NF037955">
    <property type="entry name" value="mfs"/>
    <property type="match status" value="1"/>
</dbReference>
<keyword evidence="3" id="KW-1003">Cell membrane</keyword>
<comment type="caution">
    <text evidence="10">The sequence shown here is derived from an EMBL/GenBank/DDBJ whole genome shotgun (WGS) entry which is preliminary data.</text>
</comment>
<feature type="transmembrane region" description="Helical" evidence="8">
    <location>
        <begin position="254"/>
        <end position="275"/>
    </location>
</feature>
<dbReference type="PIRSF" id="PIRSF004925">
    <property type="entry name" value="HcaT"/>
    <property type="match status" value="1"/>
</dbReference>
<feature type="transmembrane region" description="Helical" evidence="8">
    <location>
        <begin position="222"/>
        <end position="242"/>
    </location>
</feature>
<gene>
    <name evidence="10" type="ORF">HMPREF9372_2210</name>
</gene>
<dbReference type="STRING" id="759851.SAMN04244570_3133"/>
<evidence type="ECO:0000256" key="2">
    <source>
        <dbReference type="ARBA" id="ARBA00022448"/>
    </source>
</evidence>
<feature type="transmembrane region" description="Helical" evidence="8">
    <location>
        <begin position="175"/>
        <end position="191"/>
    </location>
</feature>
<dbReference type="HOGENOM" id="CLU_013133_6_0_9"/>
<keyword evidence="2" id="KW-0813">Transport</keyword>
<evidence type="ECO:0000256" key="1">
    <source>
        <dbReference type="ARBA" id="ARBA00004429"/>
    </source>
</evidence>
<name>F9DTS9_9BACL</name>
<keyword evidence="7 8" id="KW-0472">Membrane</keyword>
<dbReference type="InterPro" id="IPR036259">
    <property type="entry name" value="MFS_trans_sf"/>
</dbReference>
<evidence type="ECO:0000259" key="9">
    <source>
        <dbReference type="Pfam" id="PF12832"/>
    </source>
</evidence>
<dbReference type="AlphaFoldDB" id="F9DTS9"/>
<dbReference type="Proteomes" id="UP000005316">
    <property type="component" value="Unassembled WGS sequence"/>
</dbReference>
<dbReference type="InterPro" id="IPR024989">
    <property type="entry name" value="MFS_assoc_dom"/>
</dbReference>
<dbReference type="Pfam" id="PF12832">
    <property type="entry name" value="MFS_1_like"/>
    <property type="match status" value="1"/>
</dbReference>
<feature type="transmembrane region" description="Helical" evidence="8">
    <location>
        <begin position="287"/>
        <end position="305"/>
    </location>
</feature>
<dbReference type="eggNOG" id="COG2814">
    <property type="taxonomic scope" value="Bacteria"/>
</dbReference>
<feature type="transmembrane region" description="Helical" evidence="8">
    <location>
        <begin position="311"/>
        <end position="334"/>
    </location>
</feature>
<evidence type="ECO:0000313" key="10">
    <source>
        <dbReference type="EMBL" id="EGQ25113.1"/>
    </source>
</evidence>
<evidence type="ECO:0000256" key="3">
    <source>
        <dbReference type="ARBA" id="ARBA00022475"/>
    </source>
</evidence>
<feature type="transmembrane region" description="Helical" evidence="8">
    <location>
        <begin position="346"/>
        <end position="369"/>
    </location>
</feature>
<dbReference type="PANTHER" id="PTHR23522:SF10">
    <property type="entry name" value="3-PHENYLPROPIONIC ACID TRANSPORTER-RELATED"/>
    <property type="match status" value="1"/>
</dbReference>
<proteinExistence type="predicted"/>
<feature type="transmembrane region" description="Helical" evidence="8">
    <location>
        <begin position="54"/>
        <end position="76"/>
    </location>
</feature>
<feature type="transmembrane region" description="Helical" evidence="8">
    <location>
        <begin position="151"/>
        <end position="169"/>
    </location>
</feature>
<evidence type="ECO:0000256" key="6">
    <source>
        <dbReference type="ARBA" id="ARBA00022989"/>
    </source>
</evidence>
<accession>F9DTS9</accession>
<dbReference type="SUPFAM" id="SSF103473">
    <property type="entry name" value="MFS general substrate transporter"/>
    <property type="match status" value="1"/>
</dbReference>
<dbReference type="GO" id="GO:0030395">
    <property type="term" value="F:lactose binding"/>
    <property type="evidence" value="ECO:0007669"/>
    <property type="project" value="TreeGrafter"/>
</dbReference>
<feature type="transmembrane region" description="Helical" evidence="8">
    <location>
        <begin position="23"/>
        <end position="42"/>
    </location>
</feature>
<dbReference type="GO" id="GO:0005886">
    <property type="term" value="C:plasma membrane"/>
    <property type="evidence" value="ECO:0007669"/>
    <property type="project" value="UniProtKB-SubCell"/>
</dbReference>
<protein>
    <submittedName>
        <fullName evidence="10">3-phenylpropionic acid transporter</fullName>
    </submittedName>
</protein>
<feature type="transmembrane region" description="Helical" evidence="8">
    <location>
        <begin position="110"/>
        <end position="130"/>
    </location>
</feature>
<evidence type="ECO:0000256" key="4">
    <source>
        <dbReference type="ARBA" id="ARBA00022519"/>
    </source>
</evidence>
<keyword evidence="4" id="KW-0997">Cell inner membrane</keyword>
<evidence type="ECO:0000256" key="5">
    <source>
        <dbReference type="ARBA" id="ARBA00022692"/>
    </source>
</evidence>
<comment type="subcellular location">
    <subcellularLocation>
        <location evidence="1">Cell inner membrane</location>
        <topology evidence="1">Multi-pass membrane protein</topology>
    </subcellularLocation>
</comment>
<dbReference type="EMBL" id="AFPZ01000070">
    <property type="protein sequence ID" value="EGQ25113.1"/>
    <property type="molecule type" value="Genomic_DNA"/>
</dbReference>
<feature type="domain" description="Major facilitator superfamily associated" evidence="9">
    <location>
        <begin position="23"/>
        <end position="377"/>
    </location>
</feature>
<dbReference type="PANTHER" id="PTHR23522">
    <property type="entry name" value="BLL5896 PROTEIN"/>
    <property type="match status" value="1"/>
</dbReference>
<dbReference type="Gene3D" id="1.20.1250.20">
    <property type="entry name" value="MFS general substrate transporter like domains"/>
    <property type="match status" value="2"/>
</dbReference>
<evidence type="ECO:0000256" key="8">
    <source>
        <dbReference type="SAM" id="Phobius"/>
    </source>
</evidence>
<sequence>MLPFKEIYYETNCEVIKLNNQRWLSMSFFAFFFTWGVFLPYWTGWLTSAKGLSVTQAGIIMGAGMIARSFSTFFLFPFAMRNMSLLRVIRWTTLLSFLIAVAYLPDIPFFVLFGLTVLFSAVYPIILPGVESGASLLIQREQIHYGKSRSYGSIGYSVALLLIGIVTAVWGEHTILYMMIAGLGAALWFFYQNAPDVLQVLPASASNEQKGQLHILFSNKSFLIVLFIATLLQGAHASYYNYGFIFLDDLGINGFYIGVILNIAVLFEILFFSHADRLLSEAKTSTIFLIAAIGSTVRWLLISLFPLTSVFVATQVLHSVSFGMAHFGFIQYISKSLPHNLIASAQGVYAAVAMSLSVAFLTFPAGYLYDYSPRLAFFSMAVCSVAAFFLTLCFKGRFTVENS</sequence>
<reference evidence="10 11" key="1">
    <citation type="submission" date="2011-04" db="EMBL/GenBank/DDBJ databases">
        <authorList>
            <person name="Muzny D."/>
            <person name="Qin X."/>
            <person name="Deng J."/>
            <person name="Jiang H."/>
            <person name="Liu Y."/>
            <person name="Qu J."/>
            <person name="Song X.-Z."/>
            <person name="Zhang L."/>
            <person name="Thornton R."/>
            <person name="Coyle M."/>
            <person name="Francisco L."/>
            <person name="Jackson L."/>
            <person name="Javaid M."/>
            <person name="Korchina V."/>
            <person name="Kovar C."/>
            <person name="Mata R."/>
            <person name="Mathew T."/>
            <person name="Ngo R."/>
            <person name="Nguyen L."/>
            <person name="Nguyen N."/>
            <person name="Okwuonu G."/>
            <person name="Ongeri F."/>
            <person name="Pham C."/>
            <person name="Simmons D."/>
            <person name="Wilczek-Boney K."/>
            <person name="Hale W."/>
            <person name="Jakkamsetti A."/>
            <person name="Pham P."/>
            <person name="Ruth R."/>
            <person name="San Lucas F."/>
            <person name="Warren J."/>
            <person name="Zhang J."/>
            <person name="Zhao Z."/>
            <person name="Zhou C."/>
            <person name="Zhu D."/>
            <person name="Lee S."/>
            <person name="Bess C."/>
            <person name="Blankenburg K."/>
            <person name="Forbes L."/>
            <person name="Fu Q."/>
            <person name="Gubbala S."/>
            <person name="Hirani K."/>
            <person name="Jayaseelan J.C."/>
            <person name="Lara F."/>
            <person name="Munidasa M."/>
            <person name="Palculict T."/>
            <person name="Patil S."/>
            <person name="Pu L.-L."/>
            <person name="Saada N."/>
            <person name="Tang L."/>
            <person name="Weissenberger G."/>
            <person name="Zhu Y."/>
            <person name="Hemphill L."/>
            <person name="Shang Y."/>
            <person name="Youmans B."/>
            <person name="Ayvaz T."/>
            <person name="Ross M."/>
            <person name="Santibanez J."/>
            <person name="Aqrawi P."/>
            <person name="Gross S."/>
            <person name="Joshi V."/>
            <person name="Fowler G."/>
            <person name="Nazareth L."/>
            <person name="Reid J."/>
            <person name="Worley K."/>
            <person name="Petrosino J."/>
            <person name="Highlander S."/>
            <person name="Gibbs R."/>
        </authorList>
    </citation>
    <scope>NUCLEOTIDE SEQUENCE [LARGE SCALE GENOMIC DNA]</scope>
    <source>
        <strain evidence="10 11">2681</strain>
    </source>
</reference>
<feature type="transmembrane region" description="Helical" evidence="8">
    <location>
        <begin position="88"/>
        <end position="104"/>
    </location>
</feature>
<dbReference type="GO" id="GO:0015528">
    <property type="term" value="F:lactose:proton symporter activity"/>
    <property type="evidence" value="ECO:0007669"/>
    <property type="project" value="TreeGrafter"/>
</dbReference>
<dbReference type="InterPro" id="IPR026032">
    <property type="entry name" value="HcaT-like"/>
</dbReference>
<evidence type="ECO:0000313" key="11">
    <source>
        <dbReference type="Proteomes" id="UP000005316"/>
    </source>
</evidence>
<evidence type="ECO:0000256" key="7">
    <source>
        <dbReference type="ARBA" id="ARBA00023136"/>
    </source>
</evidence>
<organism evidence="10 11">
    <name type="scientific">Sporosarcina newyorkensis 2681</name>
    <dbReference type="NCBI Taxonomy" id="1027292"/>
    <lineage>
        <taxon>Bacteria</taxon>
        <taxon>Bacillati</taxon>
        <taxon>Bacillota</taxon>
        <taxon>Bacilli</taxon>
        <taxon>Bacillales</taxon>
        <taxon>Caryophanaceae</taxon>
        <taxon>Sporosarcina</taxon>
    </lineage>
</organism>
<keyword evidence="6 8" id="KW-1133">Transmembrane helix</keyword>
<keyword evidence="5 8" id="KW-0812">Transmembrane</keyword>